<dbReference type="RefSeq" id="WP_326504627.1">
    <property type="nucleotide sequence ID" value="NZ_JAWIIV010000001.1"/>
</dbReference>
<dbReference type="Pfam" id="PF10627">
    <property type="entry name" value="CsgE"/>
    <property type="match status" value="1"/>
</dbReference>
<organism evidence="6 7">
    <name type="scientific">Noviherbaspirillum album</name>
    <dbReference type="NCBI Taxonomy" id="3080276"/>
    <lineage>
        <taxon>Bacteria</taxon>
        <taxon>Pseudomonadati</taxon>
        <taxon>Pseudomonadota</taxon>
        <taxon>Betaproteobacteria</taxon>
        <taxon>Burkholderiales</taxon>
        <taxon>Oxalobacteraceae</taxon>
        <taxon>Noviherbaspirillum</taxon>
    </lineage>
</organism>
<evidence type="ECO:0000313" key="7">
    <source>
        <dbReference type="Proteomes" id="UP001352263"/>
    </source>
</evidence>
<evidence type="ECO:0000256" key="4">
    <source>
        <dbReference type="SAM" id="MobiDB-lite"/>
    </source>
</evidence>
<dbReference type="EMBL" id="JAWIIV010000001">
    <property type="protein sequence ID" value="MEC4717882.1"/>
    <property type="molecule type" value="Genomic_DNA"/>
</dbReference>
<accession>A0ABU6J3I3</accession>
<evidence type="ECO:0000313" key="6">
    <source>
        <dbReference type="EMBL" id="MEC4717882.1"/>
    </source>
</evidence>
<gene>
    <name evidence="6" type="ORF">RY831_01850</name>
</gene>
<dbReference type="Proteomes" id="UP001352263">
    <property type="component" value="Unassembled WGS sequence"/>
</dbReference>
<comment type="caution">
    <text evidence="6">The sequence shown here is derived from an EMBL/GenBank/DDBJ whole genome shotgun (WGS) entry which is preliminary data.</text>
</comment>
<evidence type="ECO:0000256" key="2">
    <source>
        <dbReference type="ARBA" id="ARBA00014024"/>
    </source>
</evidence>
<feature type="chain" id="PRO_5045569743" description="Curli production assembly/transport component CsgE" evidence="5">
    <location>
        <begin position="23"/>
        <end position="169"/>
    </location>
</feature>
<evidence type="ECO:0000256" key="1">
    <source>
        <dbReference type="ARBA" id="ARBA00003989"/>
    </source>
</evidence>
<sequence length="169" mass="18596">MKSEMSGLLALVLMFSVLGCLAQETKGMKAAPPPKPDAAGAAGTPTPAPELSPAEARKTLQEQYGGVVIDNTITVAGQDFFRSFSFFWREKPMNERYAVSIHERPSARLGNQVWVEHNNTRVYQTILPTLRAQINLIADIAAANSYQTISDLEVQRLLFKDPDLGADEF</sequence>
<evidence type="ECO:0000256" key="5">
    <source>
        <dbReference type="SAM" id="SignalP"/>
    </source>
</evidence>
<evidence type="ECO:0000256" key="3">
    <source>
        <dbReference type="ARBA" id="ARBA00022729"/>
    </source>
</evidence>
<comment type="function">
    <text evidence="1">May be involved in the biogenesis of curli organelles.</text>
</comment>
<feature type="region of interest" description="Disordered" evidence="4">
    <location>
        <begin position="27"/>
        <end position="52"/>
    </location>
</feature>
<keyword evidence="7" id="KW-1185">Reference proteome</keyword>
<feature type="signal peptide" evidence="5">
    <location>
        <begin position="1"/>
        <end position="22"/>
    </location>
</feature>
<keyword evidence="3 5" id="KW-0732">Signal</keyword>
<name>A0ABU6J3I3_9BURK</name>
<reference evidence="6 7" key="1">
    <citation type="submission" date="2023-10" db="EMBL/GenBank/DDBJ databases">
        <title>Noviherbaspirillum sp. CPCC 100848 genome assembly.</title>
        <authorList>
            <person name="Li X.Y."/>
            <person name="Fang X.M."/>
        </authorList>
    </citation>
    <scope>NUCLEOTIDE SEQUENCE [LARGE SCALE GENOMIC DNA]</scope>
    <source>
        <strain evidence="6 7">CPCC 100848</strain>
    </source>
</reference>
<dbReference type="InterPro" id="IPR018900">
    <property type="entry name" value="Curli_CsgE"/>
</dbReference>
<protein>
    <recommendedName>
        <fullName evidence="2">Curli production assembly/transport component CsgE</fullName>
    </recommendedName>
</protein>
<proteinExistence type="predicted"/>
<dbReference type="PROSITE" id="PS51257">
    <property type="entry name" value="PROKAR_LIPOPROTEIN"/>
    <property type="match status" value="1"/>
</dbReference>